<evidence type="ECO:0000256" key="4">
    <source>
        <dbReference type="ARBA" id="ARBA00022692"/>
    </source>
</evidence>
<dbReference type="GO" id="GO:0004984">
    <property type="term" value="F:olfactory receptor activity"/>
    <property type="evidence" value="ECO:0007669"/>
    <property type="project" value="InterPro"/>
</dbReference>
<evidence type="ECO:0000313" key="16">
    <source>
        <dbReference type="Proteomes" id="UP001174136"/>
    </source>
</evidence>
<evidence type="ECO:0000256" key="3">
    <source>
        <dbReference type="ARBA" id="ARBA00022606"/>
    </source>
</evidence>
<feature type="transmembrane region" description="Helical" evidence="13">
    <location>
        <begin position="205"/>
        <end position="226"/>
    </location>
</feature>
<dbReference type="InterPro" id="IPR017452">
    <property type="entry name" value="GPCR_Rhodpsn_7TM"/>
</dbReference>
<keyword evidence="9" id="KW-1015">Disulfide bond</keyword>
<sequence>MDSNMTIVRPAHFIISGFSGIPDINYYYFFLLVLYIMSVVENGVVMALICLDQSLKTAKYIAVFNLAFVDVLGNSALVPKVIDTFWFNHKYITYNNCLTYEFFNYMTLTMQSLNLVLLSFDRLVAITFPLRYHVIVSLKTMFLLVAFFWIFAIFVNLIAVGLLTRLSFCRSVVINSYFCDHGQLYRLACNDNRPNDILTHTLVTAILWVPLLFVLITYISIGAALAKIAKSQDRIKAFKTCSAHMMLVAIYYIPILVTFSFAAKMPANARIINLSLTAVLPPVLNPIIYVLQTQEIKLSLKKMLKKMKQSKIAVKPNIKIVGRESLLRRYLGMMTMYCQSEA</sequence>
<keyword evidence="3" id="KW-0716">Sensory transduction</keyword>
<evidence type="ECO:0000256" key="7">
    <source>
        <dbReference type="ARBA" id="ARBA00023040"/>
    </source>
</evidence>
<evidence type="ECO:0000256" key="1">
    <source>
        <dbReference type="ARBA" id="ARBA00004651"/>
    </source>
</evidence>
<dbReference type="Pfam" id="PF13853">
    <property type="entry name" value="7tm_4"/>
    <property type="match status" value="1"/>
</dbReference>
<evidence type="ECO:0000256" key="6">
    <source>
        <dbReference type="ARBA" id="ARBA00022989"/>
    </source>
</evidence>
<dbReference type="PRINTS" id="PR00245">
    <property type="entry name" value="OLFACTORYR"/>
</dbReference>
<dbReference type="PANTHER" id="PTHR26451:SF869">
    <property type="entry name" value="OLFACTORY RECEPTOR 530-RELATED"/>
    <property type="match status" value="1"/>
</dbReference>
<reference evidence="15" key="1">
    <citation type="journal article" date="2023" name="Front. Mar. Sci.">
        <title>A new Merluccius polli reference genome to investigate the effects of global change in West African waters.</title>
        <authorList>
            <person name="Mateo J.L."/>
            <person name="Blanco-Fernandez C."/>
            <person name="Garcia-Vazquez E."/>
            <person name="Machado-Schiaffino G."/>
        </authorList>
    </citation>
    <scope>NUCLEOTIDE SEQUENCE</scope>
    <source>
        <strain evidence="15">C29</strain>
        <tissue evidence="15">Fin</tissue>
    </source>
</reference>
<feature type="transmembrane region" description="Helical" evidence="13">
    <location>
        <begin position="271"/>
        <end position="291"/>
    </location>
</feature>
<keyword evidence="4 13" id="KW-0812">Transmembrane</keyword>
<dbReference type="AlphaFoldDB" id="A0AA47MN82"/>
<organism evidence="15 16">
    <name type="scientific">Merluccius polli</name>
    <name type="common">Benguela hake</name>
    <name type="synonym">Merluccius cadenati</name>
    <dbReference type="NCBI Taxonomy" id="89951"/>
    <lineage>
        <taxon>Eukaryota</taxon>
        <taxon>Metazoa</taxon>
        <taxon>Chordata</taxon>
        <taxon>Craniata</taxon>
        <taxon>Vertebrata</taxon>
        <taxon>Euteleostomi</taxon>
        <taxon>Actinopterygii</taxon>
        <taxon>Neopterygii</taxon>
        <taxon>Teleostei</taxon>
        <taxon>Neoteleostei</taxon>
        <taxon>Acanthomorphata</taxon>
        <taxon>Zeiogadaria</taxon>
        <taxon>Gadariae</taxon>
        <taxon>Gadiformes</taxon>
        <taxon>Gadoidei</taxon>
        <taxon>Merlucciidae</taxon>
        <taxon>Merluccius</taxon>
    </lineage>
</organism>
<keyword evidence="12" id="KW-0807">Transducer</keyword>
<feature type="transmembrane region" description="Helical" evidence="13">
    <location>
        <begin position="102"/>
        <end position="120"/>
    </location>
</feature>
<dbReference type="SMART" id="SM01381">
    <property type="entry name" value="7TM_GPCR_Srsx"/>
    <property type="match status" value="1"/>
</dbReference>
<feature type="transmembrane region" description="Helical" evidence="13">
    <location>
        <begin position="26"/>
        <end position="51"/>
    </location>
</feature>
<dbReference type="GO" id="GO:0004930">
    <property type="term" value="F:G protein-coupled receptor activity"/>
    <property type="evidence" value="ECO:0007669"/>
    <property type="project" value="UniProtKB-KW"/>
</dbReference>
<dbReference type="InterPro" id="IPR000276">
    <property type="entry name" value="GPCR_Rhodpsn"/>
</dbReference>
<keyword evidence="8 13" id="KW-0472">Membrane</keyword>
<dbReference type="PRINTS" id="PR00237">
    <property type="entry name" value="GPCRRHODOPSN"/>
</dbReference>
<keyword evidence="5" id="KW-0552">Olfaction</keyword>
<protein>
    <submittedName>
        <fullName evidence="15">Olfactory receptor 2A12</fullName>
    </submittedName>
</protein>
<name>A0AA47MN82_MERPO</name>
<feature type="transmembrane region" description="Helical" evidence="13">
    <location>
        <begin position="141"/>
        <end position="163"/>
    </location>
</feature>
<evidence type="ECO:0000256" key="13">
    <source>
        <dbReference type="SAM" id="Phobius"/>
    </source>
</evidence>
<evidence type="ECO:0000256" key="10">
    <source>
        <dbReference type="ARBA" id="ARBA00023170"/>
    </source>
</evidence>
<evidence type="ECO:0000256" key="8">
    <source>
        <dbReference type="ARBA" id="ARBA00023136"/>
    </source>
</evidence>
<feature type="transmembrane region" description="Helical" evidence="13">
    <location>
        <begin position="246"/>
        <end position="265"/>
    </location>
</feature>
<keyword evidence="10 15" id="KW-0675">Receptor</keyword>
<evidence type="ECO:0000256" key="9">
    <source>
        <dbReference type="ARBA" id="ARBA00023157"/>
    </source>
</evidence>
<comment type="subcellular location">
    <subcellularLocation>
        <location evidence="1">Cell membrane</location>
        <topology evidence="1">Multi-pass membrane protein</topology>
    </subcellularLocation>
</comment>
<gene>
    <name evidence="15" type="primary">OR2A12_1</name>
    <name evidence="15" type="ORF">N1851_018723</name>
</gene>
<evidence type="ECO:0000256" key="11">
    <source>
        <dbReference type="ARBA" id="ARBA00023180"/>
    </source>
</evidence>
<feature type="domain" description="G-protein coupled receptors family 1 profile" evidence="14">
    <location>
        <begin position="41"/>
        <end position="289"/>
    </location>
</feature>
<proteinExistence type="predicted"/>
<accession>A0AA47MN82</accession>
<dbReference type="PANTHER" id="PTHR26451">
    <property type="entry name" value="G_PROTEIN_RECEP_F1_2 DOMAIN-CONTAINING PROTEIN"/>
    <property type="match status" value="1"/>
</dbReference>
<dbReference type="SUPFAM" id="SSF81321">
    <property type="entry name" value="Family A G protein-coupled receptor-like"/>
    <property type="match status" value="1"/>
</dbReference>
<dbReference type="Gene3D" id="1.20.1070.10">
    <property type="entry name" value="Rhodopsin 7-helix transmembrane proteins"/>
    <property type="match status" value="1"/>
</dbReference>
<evidence type="ECO:0000256" key="12">
    <source>
        <dbReference type="ARBA" id="ARBA00023224"/>
    </source>
</evidence>
<dbReference type="Proteomes" id="UP001174136">
    <property type="component" value="Unassembled WGS sequence"/>
</dbReference>
<keyword evidence="16" id="KW-1185">Reference proteome</keyword>
<keyword evidence="2" id="KW-1003">Cell membrane</keyword>
<keyword evidence="7" id="KW-0297">G-protein coupled receptor</keyword>
<keyword evidence="11" id="KW-0325">Glycoprotein</keyword>
<dbReference type="EMBL" id="JAOPHQ010003432">
    <property type="protein sequence ID" value="KAK0143139.1"/>
    <property type="molecule type" value="Genomic_DNA"/>
</dbReference>
<evidence type="ECO:0000313" key="15">
    <source>
        <dbReference type="EMBL" id="KAK0143139.1"/>
    </source>
</evidence>
<dbReference type="FunFam" id="1.20.1070.10:FF:000024">
    <property type="entry name" value="Olfactory receptor"/>
    <property type="match status" value="1"/>
</dbReference>
<dbReference type="GO" id="GO:0005549">
    <property type="term" value="F:odorant binding"/>
    <property type="evidence" value="ECO:0007669"/>
    <property type="project" value="TreeGrafter"/>
</dbReference>
<dbReference type="PROSITE" id="PS50262">
    <property type="entry name" value="G_PROTEIN_RECEP_F1_2"/>
    <property type="match status" value="1"/>
</dbReference>
<dbReference type="GO" id="GO:0005886">
    <property type="term" value="C:plasma membrane"/>
    <property type="evidence" value="ECO:0007669"/>
    <property type="project" value="UniProtKB-SubCell"/>
</dbReference>
<evidence type="ECO:0000259" key="14">
    <source>
        <dbReference type="PROSITE" id="PS50262"/>
    </source>
</evidence>
<dbReference type="InterPro" id="IPR000725">
    <property type="entry name" value="Olfact_rcpt"/>
</dbReference>
<dbReference type="InterPro" id="IPR052921">
    <property type="entry name" value="GPCR1_Superfamily_Member"/>
</dbReference>
<evidence type="ECO:0000256" key="2">
    <source>
        <dbReference type="ARBA" id="ARBA00022475"/>
    </source>
</evidence>
<feature type="transmembrane region" description="Helical" evidence="13">
    <location>
        <begin position="63"/>
        <end position="82"/>
    </location>
</feature>
<keyword evidence="6 13" id="KW-1133">Transmembrane helix</keyword>
<comment type="caution">
    <text evidence="15">The sequence shown here is derived from an EMBL/GenBank/DDBJ whole genome shotgun (WGS) entry which is preliminary data.</text>
</comment>
<evidence type="ECO:0000256" key="5">
    <source>
        <dbReference type="ARBA" id="ARBA00022725"/>
    </source>
</evidence>